<evidence type="ECO:0000313" key="3">
    <source>
        <dbReference type="EMBL" id="CAJ1407448.1"/>
    </source>
</evidence>
<organism evidence="3 4">
    <name type="scientific">Effrenium voratum</name>
    <dbReference type="NCBI Taxonomy" id="2562239"/>
    <lineage>
        <taxon>Eukaryota</taxon>
        <taxon>Sar</taxon>
        <taxon>Alveolata</taxon>
        <taxon>Dinophyceae</taxon>
        <taxon>Suessiales</taxon>
        <taxon>Symbiodiniaceae</taxon>
        <taxon>Effrenium</taxon>
    </lineage>
</organism>
<protein>
    <recommendedName>
        <fullName evidence="2">Pesticidal crystal protein domain-containing protein</fullName>
    </recommendedName>
</protein>
<dbReference type="GO" id="GO:0090729">
    <property type="term" value="F:toxin activity"/>
    <property type="evidence" value="ECO:0007669"/>
    <property type="project" value="InterPro"/>
</dbReference>
<reference evidence="3" key="1">
    <citation type="submission" date="2023-08" db="EMBL/GenBank/DDBJ databases">
        <authorList>
            <person name="Chen Y."/>
            <person name="Shah S."/>
            <person name="Dougan E. K."/>
            <person name="Thang M."/>
            <person name="Chan C."/>
        </authorList>
    </citation>
    <scope>NUCLEOTIDE SEQUENCE</scope>
</reference>
<name>A0AA36JJL6_9DINO</name>
<evidence type="ECO:0000256" key="1">
    <source>
        <dbReference type="SAM" id="SignalP"/>
    </source>
</evidence>
<dbReference type="Proteomes" id="UP001178507">
    <property type="component" value="Unassembled WGS sequence"/>
</dbReference>
<keyword evidence="1" id="KW-0732">Signal</keyword>
<accession>A0AA36JJL6</accession>
<dbReference type="Gene3D" id="1.20.190.10">
    <property type="entry name" value="Pesticidal crystal protein, N-terminal domain"/>
    <property type="match status" value="1"/>
</dbReference>
<sequence length="530" mass="60481">MRGLLCACLCGLASQALGQCAESEEACLLATRARVELEDDAAKSAHRRRHQSNGHRRRRMSNSGAYDLFMESYDEIAVFNEGMGYLKSFVSYAISLIPYVGPLFSLLVNAFWGEKGDHDKALIEAIQKWTTRYVGSAITKTLHEQMQGKFQAMRQGFKSYKQCKSHVEEKTTAALERQIEKCDNTLVTLCSGSEGALSLVNASSYRGRLMSDYVMAATIKLSLWRERYDAAAYYKNKTNTSSSLFPSTKEALERMKEHYERIEEDLASMVPEWSSWRWDSIDIKDESYTSMRRRVGERCSAFKLEDDVRPEYDQDFDNIKCQVARWRVKFSEMVPILKMFTGLHQLIPGEELQPLRHGKVLPKVLSLGPFSAWINGDAQMTEQNQNRMAYPNKEIPHTEFLRWASLDSVRKAAQLDQLTFYSSRKAVRVLRLPETSTGGDTTLLMSLPYDQCGLHLGYRSGRLQSWISFEIKNLTKVWAGTDNSHGYFNSGAFVCGLYKFRQITQIRSNAYSTGDAFMVSFQFFPGEAQR</sequence>
<dbReference type="SUPFAM" id="SSF56849">
    <property type="entry name" value="delta-Endotoxin (insectocide), N-terminal domain"/>
    <property type="match status" value="1"/>
</dbReference>
<dbReference type="EMBL" id="CAUJNA010003672">
    <property type="protein sequence ID" value="CAJ1407448.1"/>
    <property type="molecule type" value="Genomic_DNA"/>
</dbReference>
<dbReference type="Pfam" id="PF03945">
    <property type="entry name" value="Endotoxin_N"/>
    <property type="match status" value="1"/>
</dbReference>
<gene>
    <name evidence="3" type="ORF">EVOR1521_LOCUS29141</name>
</gene>
<dbReference type="GO" id="GO:0001907">
    <property type="term" value="P:symbiont-mediated killing of host cell"/>
    <property type="evidence" value="ECO:0007669"/>
    <property type="project" value="InterPro"/>
</dbReference>
<proteinExistence type="predicted"/>
<feature type="domain" description="Pesticidal crystal protein" evidence="2">
    <location>
        <begin position="90"/>
        <end position="230"/>
    </location>
</feature>
<evidence type="ECO:0000313" key="4">
    <source>
        <dbReference type="Proteomes" id="UP001178507"/>
    </source>
</evidence>
<dbReference type="AlphaFoldDB" id="A0AA36JJL6"/>
<keyword evidence="4" id="KW-1185">Reference proteome</keyword>
<comment type="caution">
    <text evidence="3">The sequence shown here is derived from an EMBL/GenBank/DDBJ whole genome shotgun (WGS) entry which is preliminary data.</text>
</comment>
<feature type="chain" id="PRO_5041372004" description="Pesticidal crystal protein domain-containing protein" evidence="1">
    <location>
        <begin position="19"/>
        <end position="530"/>
    </location>
</feature>
<dbReference type="InterPro" id="IPR036716">
    <property type="entry name" value="Pest_crys_N_sf"/>
</dbReference>
<evidence type="ECO:0000259" key="2">
    <source>
        <dbReference type="Pfam" id="PF03945"/>
    </source>
</evidence>
<feature type="signal peptide" evidence="1">
    <location>
        <begin position="1"/>
        <end position="18"/>
    </location>
</feature>
<dbReference type="InterPro" id="IPR005639">
    <property type="entry name" value="Pest_crys_dom_I"/>
</dbReference>